<evidence type="ECO:0008006" key="3">
    <source>
        <dbReference type="Google" id="ProtNLM"/>
    </source>
</evidence>
<dbReference type="AlphaFoldDB" id="A0A5C2RWK7"/>
<keyword evidence="2" id="KW-1185">Reference proteome</keyword>
<dbReference type="SUPFAM" id="SSF52047">
    <property type="entry name" value="RNI-like"/>
    <property type="match status" value="1"/>
</dbReference>
<evidence type="ECO:0000313" key="1">
    <source>
        <dbReference type="EMBL" id="RPD55195.1"/>
    </source>
</evidence>
<gene>
    <name evidence="1" type="ORF">L227DRAFT_579838</name>
</gene>
<organism evidence="1 2">
    <name type="scientific">Lentinus tigrinus ALCF2SS1-6</name>
    <dbReference type="NCBI Taxonomy" id="1328759"/>
    <lineage>
        <taxon>Eukaryota</taxon>
        <taxon>Fungi</taxon>
        <taxon>Dikarya</taxon>
        <taxon>Basidiomycota</taxon>
        <taxon>Agaricomycotina</taxon>
        <taxon>Agaricomycetes</taxon>
        <taxon>Polyporales</taxon>
        <taxon>Polyporaceae</taxon>
        <taxon>Lentinus</taxon>
    </lineage>
</organism>
<sequence length="451" mass="50825">MLLAEIVDQIIDDLHDDRKALQACTLVCKSWQPRSRYHLWTTMSATPEKGTVDKLVAFLTSTTDISQRIECFTLSGYQKISFTDLEAILIPLTSLRTLSMNDIHISRSPSSEIDIPSGPVVVTLTTLRIMDCNTTEQGVDILFRLLSLFGDIKNLYLSTRRARSVDQDLSDLDGLESRVGFIFPPHVHIYNLSFGSLPPHILAQLGHPWSSPFWDSIDGFSVEHACTSWVEIKQLGKVFSAHGARFRRVAIKASHNLLVVPTDEVHNHGLARSLATRVLLSLGLPHLPPIPDEIKDTKEDWRALRLRKCSNLDVFTVTLDHSDKDGHQHRREILSTTVDLLTHLPRSVREVRIIVIPDITVAAFSLSTRAAQAPKGLLEDLDWTALDDVLSAPKFKHLRVVLEIVMSDDFISGERYWKIVNNIRRALPLLSSRGMLVFDKDLTPAWTCQDQ</sequence>
<dbReference type="OrthoDB" id="2751422at2759"/>
<reference evidence="1" key="1">
    <citation type="journal article" date="2018" name="Genome Biol. Evol.">
        <title>Genomics and development of Lentinus tigrinus, a white-rot wood-decaying mushroom with dimorphic fruiting bodies.</title>
        <authorList>
            <person name="Wu B."/>
            <person name="Xu Z."/>
            <person name="Knudson A."/>
            <person name="Carlson A."/>
            <person name="Chen N."/>
            <person name="Kovaka S."/>
            <person name="LaButti K."/>
            <person name="Lipzen A."/>
            <person name="Pennachio C."/>
            <person name="Riley R."/>
            <person name="Schakwitz W."/>
            <person name="Umezawa K."/>
            <person name="Ohm R.A."/>
            <person name="Grigoriev I.V."/>
            <person name="Nagy L.G."/>
            <person name="Gibbons J."/>
            <person name="Hibbett D."/>
        </authorList>
    </citation>
    <scope>NUCLEOTIDE SEQUENCE [LARGE SCALE GENOMIC DNA]</scope>
    <source>
        <strain evidence="1">ALCF2SS1-6</strain>
    </source>
</reference>
<dbReference type="Proteomes" id="UP000313359">
    <property type="component" value="Unassembled WGS sequence"/>
</dbReference>
<evidence type="ECO:0000313" key="2">
    <source>
        <dbReference type="Proteomes" id="UP000313359"/>
    </source>
</evidence>
<dbReference type="EMBL" id="ML122297">
    <property type="protein sequence ID" value="RPD55195.1"/>
    <property type="molecule type" value="Genomic_DNA"/>
</dbReference>
<proteinExistence type="predicted"/>
<name>A0A5C2RWK7_9APHY</name>
<protein>
    <recommendedName>
        <fullName evidence="3">F-box domain-containing protein</fullName>
    </recommendedName>
</protein>
<accession>A0A5C2RWK7</accession>